<dbReference type="EMBL" id="JPVQ01000001">
    <property type="protein sequence ID" value="KGR92381.1"/>
    <property type="molecule type" value="Genomic_DNA"/>
</dbReference>
<dbReference type="PANTHER" id="PTHR30411">
    <property type="entry name" value="CYTOPLASMIC PROTEIN"/>
    <property type="match status" value="1"/>
</dbReference>
<evidence type="ECO:0000256" key="1">
    <source>
        <dbReference type="ARBA" id="ARBA00009798"/>
    </source>
</evidence>
<keyword evidence="2 4" id="KW-0648">Protein biosynthesis</keyword>
<dbReference type="eggNOG" id="COG2606">
    <property type="taxonomic scope" value="Bacteria"/>
</dbReference>
<comment type="similarity">
    <text evidence="1 4">Belongs to the prolyl-tRNA editing family. YbaK/EbsC subfamily.</text>
</comment>
<evidence type="ECO:0000313" key="7">
    <source>
        <dbReference type="Proteomes" id="UP000030595"/>
    </source>
</evidence>
<comment type="caution">
    <text evidence="6">The sequence shown here is derived from an EMBL/GenBank/DDBJ whole genome shotgun (WGS) entry which is preliminary data.</text>
</comment>
<reference evidence="6 7" key="1">
    <citation type="submission" date="2014-02" db="EMBL/GenBank/DDBJ databases">
        <title>Draft genome sequence of Lysinibacillus massiliensis CCUG 49529.</title>
        <authorList>
            <person name="Zhang F."/>
            <person name="Wang G."/>
            <person name="Zhang L."/>
        </authorList>
    </citation>
    <scope>NUCLEOTIDE SEQUENCE [LARGE SCALE GENOMIC DNA]</scope>
    <source>
        <strain evidence="6 7">CCUG 49529</strain>
    </source>
</reference>
<dbReference type="AlphaFoldDB" id="A0A0A3J663"/>
<evidence type="ECO:0000313" key="6">
    <source>
        <dbReference type="EMBL" id="KGR92381.1"/>
    </source>
</evidence>
<evidence type="ECO:0000256" key="2">
    <source>
        <dbReference type="ARBA" id="ARBA00022917"/>
    </source>
</evidence>
<dbReference type="PIRSF" id="PIRSF006181">
    <property type="entry name" value="EbsC_YbaK"/>
    <property type="match status" value="1"/>
</dbReference>
<name>A0A0A3J663_9BACL</name>
<feature type="domain" description="YbaK/aminoacyl-tRNA synthetase-associated" evidence="5">
    <location>
        <begin position="45"/>
        <end position="156"/>
    </location>
</feature>
<dbReference type="RefSeq" id="WP_036171437.1">
    <property type="nucleotide sequence ID" value="NZ_AVCZ01000001.1"/>
</dbReference>
<gene>
    <name evidence="6" type="ORF">CD30_00785</name>
</gene>
<dbReference type="Gene3D" id="3.90.960.10">
    <property type="entry name" value="YbaK/aminoacyl-tRNA synthetase-associated domain"/>
    <property type="match status" value="1"/>
</dbReference>
<dbReference type="Proteomes" id="UP000030595">
    <property type="component" value="Unassembled WGS sequence"/>
</dbReference>
<dbReference type="PANTHER" id="PTHR30411:SF0">
    <property type="entry name" value="CYS-TRNA(PRO)_CYS-TRNA(CYS) DEACYLASE YBAK"/>
    <property type="match status" value="1"/>
</dbReference>
<organism evidence="6 7">
    <name type="scientific">Ureibacillus massiliensis 4400831 = CIP 108448 = CCUG 49529</name>
    <dbReference type="NCBI Taxonomy" id="1211035"/>
    <lineage>
        <taxon>Bacteria</taxon>
        <taxon>Bacillati</taxon>
        <taxon>Bacillota</taxon>
        <taxon>Bacilli</taxon>
        <taxon>Bacillales</taxon>
        <taxon>Caryophanaceae</taxon>
        <taxon>Ureibacillus</taxon>
    </lineage>
</organism>
<evidence type="ECO:0000256" key="4">
    <source>
        <dbReference type="PIRNR" id="PIRNR006181"/>
    </source>
</evidence>
<dbReference type="GO" id="GO:0006412">
    <property type="term" value="P:translation"/>
    <property type="evidence" value="ECO:0007669"/>
    <property type="project" value="UniProtKB-KW"/>
</dbReference>
<dbReference type="NCBIfam" id="TIGR00011">
    <property type="entry name" value="YbaK_EbsC"/>
    <property type="match status" value="1"/>
</dbReference>
<protein>
    <recommendedName>
        <fullName evidence="4">Cys-tRNA(Pro)/Cys-tRNA(Cys) deacylase</fullName>
        <ecNumber evidence="4">4.2.-.-</ecNumber>
    </recommendedName>
</protein>
<dbReference type="Pfam" id="PF04073">
    <property type="entry name" value="tRNA_edit"/>
    <property type="match status" value="1"/>
</dbReference>
<keyword evidence="3 4" id="KW-0456">Lyase</keyword>
<keyword evidence="7" id="KW-1185">Reference proteome</keyword>
<dbReference type="InterPro" id="IPR007214">
    <property type="entry name" value="YbaK/aa-tRNA-synth-assoc-dom"/>
</dbReference>
<dbReference type="OrthoDB" id="9809296at2"/>
<evidence type="ECO:0000259" key="5">
    <source>
        <dbReference type="Pfam" id="PF04073"/>
    </source>
</evidence>
<dbReference type="GO" id="GO:0002161">
    <property type="term" value="F:aminoacyl-tRNA deacylase activity"/>
    <property type="evidence" value="ECO:0007669"/>
    <property type="project" value="InterPro"/>
</dbReference>
<sequence>MNKVVENLGKQKISKTNAVRILDQHKVSYDLLEYEVDDQIDGVSVAEKIGHPVSHVYKTLLTTAGTGKYFVFVIPVAEELDLKKCARVAGEKKIEMLHLKDLLATTGYIRGGCSPIGMKKLFPTFLHESAETLEYIIVSAGKRGMQIVMAPMDLIKVTNAKFGDLIK</sequence>
<proteinExistence type="inferred from homology"/>
<accession>A0A0A3J663</accession>
<dbReference type="InterPro" id="IPR004369">
    <property type="entry name" value="Prolyl-tRNA_editing_YbaK/EbsC"/>
</dbReference>
<dbReference type="GO" id="GO:0016829">
    <property type="term" value="F:lyase activity"/>
    <property type="evidence" value="ECO:0007669"/>
    <property type="project" value="UniProtKB-KW"/>
</dbReference>
<evidence type="ECO:0000256" key="3">
    <source>
        <dbReference type="ARBA" id="ARBA00023239"/>
    </source>
</evidence>
<dbReference type="CDD" id="cd00002">
    <property type="entry name" value="YbaK_deacylase"/>
    <property type="match status" value="1"/>
</dbReference>
<dbReference type="SUPFAM" id="SSF55826">
    <property type="entry name" value="YbaK/ProRS associated domain"/>
    <property type="match status" value="1"/>
</dbReference>
<dbReference type="InterPro" id="IPR036754">
    <property type="entry name" value="YbaK/aa-tRNA-synt-asso_dom_sf"/>
</dbReference>
<dbReference type="EC" id="4.2.-.-" evidence="4"/>